<evidence type="ECO:0000313" key="1">
    <source>
        <dbReference type="EMBL" id="MEY8000619.1"/>
    </source>
</evidence>
<evidence type="ECO:0000313" key="2">
    <source>
        <dbReference type="Proteomes" id="UP001564657"/>
    </source>
</evidence>
<dbReference type="Proteomes" id="UP001564657">
    <property type="component" value="Unassembled WGS sequence"/>
</dbReference>
<accession>A0ABV4BPB0</accession>
<protein>
    <submittedName>
        <fullName evidence="1">Proline reductase cluster protein PrdD</fullName>
    </submittedName>
</protein>
<dbReference type="Pfam" id="PF09338">
    <property type="entry name" value="Gly_reductase"/>
    <property type="match status" value="1"/>
</dbReference>
<reference evidence="1 2" key="1">
    <citation type="submission" date="2024-08" db="EMBL/GenBank/DDBJ databases">
        <title>Clostridium lapicellarii sp. nov., and Clostridium renhuaiense sp. nov., two species isolated from the mud in a fermentation cellar used for producing sauce-flavour Chinese liquors.</title>
        <authorList>
            <person name="Yang F."/>
            <person name="Wang H."/>
            <person name="Chen L.Q."/>
            <person name="Zhou N."/>
            <person name="Lu J.J."/>
            <person name="Pu X.X."/>
            <person name="Wan B."/>
            <person name="Wang L."/>
            <person name="Liu S.J."/>
        </authorList>
    </citation>
    <scope>NUCLEOTIDE SEQUENCE [LARGE SCALE GENOMIC DNA]</scope>
    <source>
        <strain evidence="1 2">MT-5</strain>
    </source>
</reference>
<dbReference type="EMBL" id="JBGEWD010000009">
    <property type="protein sequence ID" value="MEY8000619.1"/>
    <property type="molecule type" value="Genomic_DNA"/>
</dbReference>
<dbReference type="InterPro" id="IPR031000">
    <property type="entry name" value="D_pro_red_PrdD"/>
</dbReference>
<comment type="caution">
    <text evidence="1">The sequence shown here is derived from an EMBL/GenBank/DDBJ whole genome shotgun (WGS) entry which is preliminary data.</text>
</comment>
<organism evidence="1 2">
    <name type="scientific">Clostridium moutaii</name>
    <dbReference type="NCBI Taxonomy" id="3240932"/>
    <lineage>
        <taxon>Bacteria</taxon>
        <taxon>Bacillati</taxon>
        <taxon>Bacillota</taxon>
        <taxon>Clostridia</taxon>
        <taxon>Eubacteriales</taxon>
        <taxon>Clostridiaceae</taxon>
        <taxon>Clostridium</taxon>
    </lineage>
</organism>
<dbReference type="RefSeq" id="WP_369704512.1">
    <property type="nucleotide sequence ID" value="NZ_JBGEWD010000009.1"/>
</dbReference>
<name>A0ABV4BPB0_9CLOT</name>
<gene>
    <name evidence="1" type="primary">prdD</name>
    <name evidence="1" type="ORF">AB8U03_10490</name>
</gene>
<dbReference type="InterPro" id="IPR015417">
    <property type="entry name" value="Gly_reductase_pB_sua/b"/>
</dbReference>
<sequence>MNGSEKLIIKSFNINKVDFANKTYISQNALFIRKNIERDILKDEVRVRDIKIKIIRPQDHNIYVNSIMDFFPIAVKVDGKLGEGTTYLITGVVVMLTGSDECKQTVGKFGWAPGVLKDIVYFNRSGTPSDEDIIINIDVLLKYKNGIPRTGPSAVHRVSDKIIQEMRDELKSLNPDLCSQTHEFANRLKPNDKKKVIIIKQVAGQGSMYDNQLFPHEPCGFIGGRSIIDMGNMPVVLTPNQYRDGALRAMT</sequence>
<dbReference type="NCBIfam" id="TIGR04482">
    <property type="entry name" value="D_pro_red_PrdD"/>
    <property type="match status" value="1"/>
</dbReference>
<keyword evidence="2" id="KW-1185">Reference proteome</keyword>
<proteinExistence type="predicted"/>